<dbReference type="InterPro" id="IPR021607">
    <property type="entry name" value="DUF3224"/>
</dbReference>
<dbReference type="Gene3D" id="2.40.350.10">
    <property type="entry name" value="SO1590-like"/>
    <property type="match status" value="1"/>
</dbReference>
<dbReference type="InterPro" id="IPR023159">
    <property type="entry name" value="SO1590-like_sf"/>
</dbReference>
<accession>A0A933SD61</accession>
<evidence type="ECO:0000313" key="3">
    <source>
        <dbReference type="Proteomes" id="UP000696931"/>
    </source>
</evidence>
<evidence type="ECO:0000256" key="1">
    <source>
        <dbReference type="SAM" id="MobiDB-lite"/>
    </source>
</evidence>
<dbReference type="EMBL" id="JACRIW010000047">
    <property type="protein sequence ID" value="MBI5169206.1"/>
    <property type="molecule type" value="Genomic_DNA"/>
</dbReference>
<organism evidence="2 3">
    <name type="scientific">Eiseniibacteriota bacterium</name>
    <dbReference type="NCBI Taxonomy" id="2212470"/>
    <lineage>
        <taxon>Bacteria</taxon>
        <taxon>Candidatus Eiseniibacteriota</taxon>
    </lineage>
</organism>
<protein>
    <submittedName>
        <fullName evidence="2">DUF3224 domain-containing protein</fullName>
    </submittedName>
</protein>
<evidence type="ECO:0000313" key="2">
    <source>
        <dbReference type="EMBL" id="MBI5169206.1"/>
    </source>
</evidence>
<name>A0A933SD61_UNCEI</name>
<dbReference type="SUPFAM" id="SSF159238">
    <property type="entry name" value="SO1590-like"/>
    <property type="match status" value="1"/>
</dbReference>
<dbReference type="AlphaFoldDB" id="A0A933SD61"/>
<dbReference type="Proteomes" id="UP000696931">
    <property type="component" value="Unassembled WGS sequence"/>
</dbReference>
<dbReference type="Pfam" id="PF11528">
    <property type="entry name" value="DUF3224"/>
    <property type="match status" value="1"/>
</dbReference>
<sequence>MNRSTGPFDVKMTPQESDPAEGGVTLARLALEKRYHGALEADAIGTMISATTLVKGSAAYSAIERVTGTLEGREGSFVLQHTGVMERGTPSLRITVVPDSGTGALAGLTGTLEIVIEAGRHSYVFNWDLPA</sequence>
<reference evidence="2" key="1">
    <citation type="submission" date="2020-07" db="EMBL/GenBank/DDBJ databases">
        <title>Huge and variable diversity of episymbiotic CPR bacteria and DPANN archaea in groundwater ecosystems.</title>
        <authorList>
            <person name="He C.Y."/>
            <person name="Keren R."/>
            <person name="Whittaker M."/>
            <person name="Farag I.F."/>
            <person name="Doudna J."/>
            <person name="Cate J.H.D."/>
            <person name="Banfield J.F."/>
        </authorList>
    </citation>
    <scope>NUCLEOTIDE SEQUENCE</scope>
    <source>
        <strain evidence="2">NC_groundwater_1813_Pr3_B-0.1um_71_17</strain>
    </source>
</reference>
<comment type="caution">
    <text evidence="2">The sequence shown here is derived from an EMBL/GenBank/DDBJ whole genome shotgun (WGS) entry which is preliminary data.</text>
</comment>
<feature type="region of interest" description="Disordered" evidence="1">
    <location>
        <begin position="1"/>
        <end position="21"/>
    </location>
</feature>
<gene>
    <name evidence="2" type="ORF">HZA61_06935</name>
</gene>
<proteinExistence type="predicted"/>